<dbReference type="EMBL" id="CP036298">
    <property type="protein sequence ID" value="QDV22237.1"/>
    <property type="molecule type" value="Genomic_DNA"/>
</dbReference>
<evidence type="ECO:0000313" key="2">
    <source>
        <dbReference type="EMBL" id="QDV22237.1"/>
    </source>
</evidence>
<reference evidence="2 3" key="1">
    <citation type="submission" date="2019-02" db="EMBL/GenBank/DDBJ databases">
        <title>Deep-cultivation of Planctomycetes and their phenomic and genomic characterization uncovers novel biology.</title>
        <authorList>
            <person name="Wiegand S."/>
            <person name="Jogler M."/>
            <person name="Boedeker C."/>
            <person name="Pinto D."/>
            <person name="Vollmers J."/>
            <person name="Rivas-Marin E."/>
            <person name="Kohn T."/>
            <person name="Peeters S.H."/>
            <person name="Heuer A."/>
            <person name="Rast P."/>
            <person name="Oberbeckmann S."/>
            <person name="Bunk B."/>
            <person name="Jeske O."/>
            <person name="Meyerdierks A."/>
            <person name="Storesund J.E."/>
            <person name="Kallscheuer N."/>
            <person name="Luecker S."/>
            <person name="Lage O.M."/>
            <person name="Pohl T."/>
            <person name="Merkel B.J."/>
            <person name="Hornburger P."/>
            <person name="Mueller R.-W."/>
            <person name="Bruemmer F."/>
            <person name="Labrenz M."/>
            <person name="Spormann A.M."/>
            <person name="Op den Camp H."/>
            <person name="Overmann J."/>
            <person name="Amann R."/>
            <person name="Jetten M.S.M."/>
            <person name="Mascher T."/>
            <person name="Medema M.H."/>
            <person name="Devos D.P."/>
            <person name="Kaster A.-K."/>
            <person name="Ovreas L."/>
            <person name="Rohde M."/>
            <person name="Galperin M.Y."/>
            <person name="Jogler C."/>
        </authorList>
    </citation>
    <scope>NUCLEOTIDE SEQUENCE [LARGE SCALE GENOMIC DNA]</scope>
    <source>
        <strain evidence="2 3">Q31a</strain>
    </source>
</reference>
<evidence type="ECO:0000313" key="3">
    <source>
        <dbReference type="Proteomes" id="UP000318017"/>
    </source>
</evidence>
<feature type="transmembrane region" description="Helical" evidence="1">
    <location>
        <begin position="147"/>
        <end position="172"/>
    </location>
</feature>
<gene>
    <name evidence="2" type="ORF">Q31a_05210</name>
</gene>
<keyword evidence="1" id="KW-0812">Transmembrane</keyword>
<organism evidence="2 3">
    <name type="scientific">Aureliella helgolandensis</name>
    <dbReference type="NCBI Taxonomy" id="2527968"/>
    <lineage>
        <taxon>Bacteria</taxon>
        <taxon>Pseudomonadati</taxon>
        <taxon>Planctomycetota</taxon>
        <taxon>Planctomycetia</taxon>
        <taxon>Pirellulales</taxon>
        <taxon>Pirellulaceae</taxon>
        <taxon>Aureliella</taxon>
    </lineage>
</organism>
<keyword evidence="1" id="KW-1133">Transmembrane helix</keyword>
<evidence type="ECO:0000256" key="1">
    <source>
        <dbReference type="SAM" id="Phobius"/>
    </source>
</evidence>
<feature type="transmembrane region" description="Helical" evidence="1">
    <location>
        <begin position="88"/>
        <end position="108"/>
    </location>
</feature>
<dbReference type="AlphaFoldDB" id="A0A518G0V3"/>
<dbReference type="KEGG" id="ahel:Q31a_05210"/>
<proteinExistence type="predicted"/>
<keyword evidence="1" id="KW-0472">Membrane</keyword>
<accession>A0A518G0V3</accession>
<name>A0A518G0V3_9BACT</name>
<sequence>MALVNAGMPCALCGESIADPMRDTFAMTKWGIDDLRFAVLDDAACHQSCVDQWDLRDEFIGFYNRNCKNELYVDRRGHVAYRFDYAHWFFNAMALTFGILICGPPLALLEADRHTRFSRVTAFITPYAILAMVVISCTIWWSFGVALLYGAMLWGLAICVAFAIVVVWPTVLDRLR</sequence>
<keyword evidence="3" id="KW-1185">Reference proteome</keyword>
<protein>
    <submittedName>
        <fullName evidence="2">Uncharacterized protein</fullName>
    </submittedName>
</protein>
<dbReference type="Proteomes" id="UP000318017">
    <property type="component" value="Chromosome"/>
</dbReference>
<feature type="transmembrane region" description="Helical" evidence="1">
    <location>
        <begin position="120"/>
        <end position="141"/>
    </location>
</feature>